<dbReference type="EMBL" id="FOIB01000014">
    <property type="protein sequence ID" value="SEU39389.1"/>
    <property type="molecule type" value="Genomic_DNA"/>
</dbReference>
<organism evidence="1 4">
    <name type="scientific">Myxococcus fulvus</name>
    <dbReference type="NCBI Taxonomy" id="33"/>
    <lineage>
        <taxon>Bacteria</taxon>
        <taxon>Pseudomonadati</taxon>
        <taxon>Myxococcota</taxon>
        <taxon>Myxococcia</taxon>
        <taxon>Myxococcales</taxon>
        <taxon>Cystobacterineae</taxon>
        <taxon>Myxococcaceae</taxon>
        <taxon>Myxococcus</taxon>
    </lineage>
</organism>
<gene>
    <name evidence="1" type="ORF">MFU01_62050</name>
    <name evidence="2" type="ORF">SAMN05443572_11418</name>
</gene>
<dbReference type="Proteomes" id="UP000321514">
    <property type="component" value="Unassembled WGS sequence"/>
</dbReference>
<accession>A0A511TDD6</accession>
<evidence type="ECO:0000313" key="2">
    <source>
        <dbReference type="EMBL" id="SEU39389.1"/>
    </source>
</evidence>
<dbReference type="Proteomes" id="UP000183760">
    <property type="component" value="Unassembled WGS sequence"/>
</dbReference>
<evidence type="ECO:0000313" key="4">
    <source>
        <dbReference type="Proteomes" id="UP000321514"/>
    </source>
</evidence>
<reference evidence="1 4" key="2">
    <citation type="submission" date="2019-07" db="EMBL/GenBank/DDBJ databases">
        <title>Whole genome shotgun sequence of Myxococcus fulvus NBRC 100333.</title>
        <authorList>
            <person name="Hosoyama A."/>
            <person name="Uohara A."/>
            <person name="Ohji S."/>
            <person name="Ichikawa N."/>
        </authorList>
    </citation>
    <scope>NUCLEOTIDE SEQUENCE [LARGE SCALE GENOMIC DNA]</scope>
    <source>
        <strain evidence="1 4">NBRC 100333</strain>
    </source>
</reference>
<proteinExistence type="predicted"/>
<protein>
    <submittedName>
        <fullName evidence="1">Uncharacterized protein</fullName>
    </submittedName>
</protein>
<sequence length="193" mass="21311">MLAPTNMGSIPPSVWGDVNSVLSAHAGENLVLNFSAQLVPLRMALVDPAYVALRNTQGDKPNTPRWLGGVLVLDVGPYELQLTYHALLSHTNAQSEAGMLAHELLTRLKRAAIFDEPDNIRAVLQEAYDSDVLLDSQDRLHSGVKLIFGDDFIAQLQRLIAPNQLVKLEPYGDGDLALCVMPLHRHLRRPNCY</sequence>
<comment type="caution">
    <text evidence="1">The sequence shown here is derived from an EMBL/GenBank/DDBJ whole genome shotgun (WGS) entry which is preliminary data.</text>
</comment>
<dbReference type="AlphaFoldDB" id="A0A511TDD6"/>
<evidence type="ECO:0000313" key="3">
    <source>
        <dbReference type="Proteomes" id="UP000183760"/>
    </source>
</evidence>
<keyword evidence="3" id="KW-1185">Reference proteome</keyword>
<name>A0A511TDD6_MYXFU</name>
<evidence type="ECO:0000313" key="1">
    <source>
        <dbReference type="EMBL" id="GEN11168.1"/>
    </source>
</evidence>
<reference evidence="2 3" key="1">
    <citation type="submission" date="2016-10" db="EMBL/GenBank/DDBJ databases">
        <authorList>
            <person name="Varghese N."/>
            <person name="Submissions S."/>
        </authorList>
    </citation>
    <scope>NUCLEOTIDE SEQUENCE [LARGE SCALE GENOMIC DNA]</scope>
    <source>
        <strain evidence="2 3">DSM 16525</strain>
    </source>
</reference>
<dbReference type="EMBL" id="BJXR01000044">
    <property type="protein sequence ID" value="GEN11168.1"/>
    <property type="molecule type" value="Genomic_DNA"/>
</dbReference>